<name>M3HIS1_LEPBO</name>
<dbReference type="AlphaFoldDB" id="M3HIS1"/>
<protein>
    <submittedName>
        <fullName evidence="1">Uncharacterized protein</fullName>
    </submittedName>
</protein>
<proteinExistence type="predicted"/>
<dbReference type="BioCyc" id="LBOR1193007:G11KN-3167-MONOMER"/>
<comment type="caution">
    <text evidence="1">The sequence shown here is derived from an EMBL/GenBank/DDBJ whole genome shotgun (WGS) entry which is preliminary data.</text>
</comment>
<evidence type="ECO:0000313" key="2">
    <source>
        <dbReference type="Proteomes" id="UP000011783"/>
    </source>
</evidence>
<reference evidence="1 2" key="1">
    <citation type="submission" date="2013-01" db="EMBL/GenBank/DDBJ databases">
        <authorList>
            <person name="Harkins D.M."/>
            <person name="Durkin A.S."/>
            <person name="Brinkac L.M."/>
            <person name="Haft D.H."/>
            <person name="Selengut J.D."/>
            <person name="Sanka R."/>
            <person name="DePew J."/>
            <person name="Purushe J."/>
            <person name="Picardeau M."/>
            <person name="Werts C."/>
            <person name="Goarant C."/>
            <person name="Vinetz J.M."/>
            <person name="Sutton G.G."/>
            <person name="Nierman W.C."/>
            <person name="Fouts D.E."/>
        </authorList>
    </citation>
    <scope>NUCLEOTIDE SEQUENCE [LARGE SCALE GENOMIC DNA]</scope>
    <source>
        <strain evidence="1 2">200701203</strain>
    </source>
</reference>
<gene>
    <name evidence="1" type="ORF">LEP1GSC123_1570</name>
</gene>
<organism evidence="1 2">
    <name type="scientific">Leptospira borgpetersenii str. 200701203</name>
    <dbReference type="NCBI Taxonomy" id="1193007"/>
    <lineage>
        <taxon>Bacteria</taxon>
        <taxon>Pseudomonadati</taxon>
        <taxon>Spirochaetota</taxon>
        <taxon>Spirochaetia</taxon>
        <taxon>Leptospirales</taxon>
        <taxon>Leptospiraceae</taxon>
        <taxon>Leptospira</taxon>
    </lineage>
</organism>
<accession>M3HIS1</accession>
<dbReference type="Proteomes" id="UP000011783">
    <property type="component" value="Unassembled WGS sequence"/>
</dbReference>
<evidence type="ECO:0000313" key="1">
    <source>
        <dbReference type="EMBL" id="EMF97569.1"/>
    </source>
</evidence>
<sequence length="83" mass="9314">MKLSANFFTGNLLLLLGRESEFQSSNLFGLALNQNIKGLRVGYFPGRGLAFHRRSTIESLLRIGYPTYGGEAYIGRSAWQKRS</sequence>
<dbReference type="EMBL" id="AKWO02000110">
    <property type="protein sequence ID" value="EMF97569.1"/>
    <property type="molecule type" value="Genomic_DNA"/>
</dbReference>